<dbReference type="RefSeq" id="WP_078687655.1">
    <property type="nucleotide sequence ID" value="NZ_FNWT01000007.1"/>
</dbReference>
<feature type="domain" description="Aminotransferase class I/classII large" evidence="6">
    <location>
        <begin position="33"/>
        <end position="396"/>
    </location>
</feature>
<evidence type="ECO:0000256" key="1">
    <source>
        <dbReference type="ARBA" id="ARBA00001933"/>
    </source>
</evidence>
<dbReference type="EC" id="4.4.1.13" evidence="2"/>
<evidence type="ECO:0000256" key="2">
    <source>
        <dbReference type="ARBA" id="ARBA00012224"/>
    </source>
</evidence>
<evidence type="ECO:0000313" key="7">
    <source>
        <dbReference type="EMBL" id="SEH61000.1"/>
    </source>
</evidence>
<gene>
    <name evidence="7" type="ORF">SAMN05216447_10742</name>
</gene>
<dbReference type="Pfam" id="PF00155">
    <property type="entry name" value="Aminotran_1_2"/>
    <property type="match status" value="1"/>
</dbReference>
<reference evidence="7 8" key="1">
    <citation type="submission" date="2016-10" db="EMBL/GenBank/DDBJ databases">
        <authorList>
            <person name="Varghese N."/>
            <person name="Submissions S."/>
        </authorList>
    </citation>
    <scope>NUCLEOTIDE SEQUENCE [LARGE SCALE GENOMIC DNA]</scope>
    <source>
        <strain evidence="7 8">WCP15</strain>
    </source>
</reference>
<comment type="caution">
    <text evidence="7">The sequence shown here is derived from an EMBL/GenBank/DDBJ whole genome shotgun (WGS) entry which is preliminary data.</text>
</comment>
<evidence type="ECO:0000256" key="5">
    <source>
        <dbReference type="ARBA" id="ARBA00037974"/>
    </source>
</evidence>
<dbReference type="InterPro" id="IPR027619">
    <property type="entry name" value="C-S_lyase_PatB-like"/>
</dbReference>
<dbReference type="PANTHER" id="PTHR43525">
    <property type="entry name" value="PROTEIN MALY"/>
    <property type="match status" value="1"/>
</dbReference>
<keyword evidence="8" id="KW-1185">Reference proteome</keyword>
<organism evidence="7 8">
    <name type="scientific">Parafannyhessea umbonata</name>
    <dbReference type="NCBI Taxonomy" id="604330"/>
    <lineage>
        <taxon>Bacteria</taxon>
        <taxon>Bacillati</taxon>
        <taxon>Actinomycetota</taxon>
        <taxon>Coriobacteriia</taxon>
        <taxon>Coriobacteriales</taxon>
        <taxon>Atopobiaceae</taxon>
        <taxon>Parafannyhessea</taxon>
    </lineage>
</organism>
<accession>A0A1H6JFD4</accession>
<protein>
    <recommendedName>
        <fullName evidence="2">cysteine-S-conjugate beta-lyase</fullName>
        <ecNumber evidence="2">4.4.1.13</ecNumber>
    </recommendedName>
</protein>
<evidence type="ECO:0000256" key="3">
    <source>
        <dbReference type="ARBA" id="ARBA00022898"/>
    </source>
</evidence>
<evidence type="ECO:0000259" key="6">
    <source>
        <dbReference type="Pfam" id="PF00155"/>
    </source>
</evidence>
<keyword evidence="4" id="KW-0456">Lyase</keyword>
<comment type="cofactor">
    <cofactor evidence="1">
        <name>pyridoxal 5'-phosphate</name>
        <dbReference type="ChEBI" id="CHEBI:597326"/>
    </cofactor>
</comment>
<evidence type="ECO:0000256" key="4">
    <source>
        <dbReference type="ARBA" id="ARBA00023239"/>
    </source>
</evidence>
<dbReference type="InterPro" id="IPR051798">
    <property type="entry name" value="Class-II_PLP-Dep_Aminotrans"/>
</dbReference>
<dbReference type="NCBIfam" id="TIGR04350">
    <property type="entry name" value="C_S_lyase_PatB"/>
    <property type="match status" value="1"/>
</dbReference>
<dbReference type="InterPro" id="IPR015424">
    <property type="entry name" value="PyrdxlP-dep_Trfase"/>
</dbReference>
<dbReference type="InterPro" id="IPR004839">
    <property type="entry name" value="Aminotransferase_I/II_large"/>
</dbReference>
<dbReference type="EMBL" id="FNWT01000007">
    <property type="protein sequence ID" value="SEH61000.1"/>
    <property type="molecule type" value="Genomic_DNA"/>
</dbReference>
<dbReference type="PANTHER" id="PTHR43525:SF1">
    <property type="entry name" value="PROTEIN MALY"/>
    <property type="match status" value="1"/>
</dbReference>
<keyword evidence="3" id="KW-0663">Pyridoxal phosphate</keyword>
<sequence length="410" mass="45587">MRYDFTTRPQRSESGSSKWNSMLKINPSAFHGIVPLSVADMEFPLAPPIAQALSRFSQTSCLGYTDPTDEYYEACVLWQRRRHGWPAEKDWIATTPGVVPALFNAVRSFASEGDGVIIQPPVYRPFRDAIERGGRRVVENPLLPPDGDALGTAGRPRYRIDFEDLAIKAADPRARLLLLCSPHNPVGRVWEPAELRRLLDICVQNDVIVVSDEIHGDVTMPGHDFTSIMGVADPSDYDHIVVCTSPSKSFNIAGCQSSAIFVPDEHLRERFEEGMADAAFFQLNAFAYPATIAAYTLCDEWLEQLLGVVENNYGILRGAIEAYLPGVKVMPLEGTYLAWMDFRAWGLADAERSRILEQEAMLFLDHGPKFGTQGSGFERLNLACPSDVIEGALERLVSVAHERKLDTIGR</sequence>
<dbReference type="Gene3D" id="3.90.1150.10">
    <property type="entry name" value="Aspartate Aminotransferase, domain 1"/>
    <property type="match status" value="1"/>
</dbReference>
<dbReference type="InterPro" id="IPR015422">
    <property type="entry name" value="PyrdxlP-dep_Trfase_small"/>
</dbReference>
<dbReference type="Proteomes" id="UP000199135">
    <property type="component" value="Unassembled WGS sequence"/>
</dbReference>
<name>A0A1H6JFD4_9ACTN</name>
<evidence type="ECO:0000313" key="8">
    <source>
        <dbReference type="Proteomes" id="UP000199135"/>
    </source>
</evidence>
<dbReference type="InterPro" id="IPR015421">
    <property type="entry name" value="PyrdxlP-dep_Trfase_major"/>
</dbReference>
<dbReference type="SUPFAM" id="SSF53383">
    <property type="entry name" value="PLP-dependent transferases"/>
    <property type="match status" value="1"/>
</dbReference>
<dbReference type="CDD" id="cd00609">
    <property type="entry name" value="AAT_like"/>
    <property type="match status" value="1"/>
</dbReference>
<dbReference type="Gene3D" id="3.40.640.10">
    <property type="entry name" value="Type I PLP-dependent aspartate aminotransferase-like (Major domain)"/>
    <property type="match status" value="1"/>
</dbReference>
<proteinExistence type="inferred from homology"/>
<comment type="similarity">
    <text evidence="5">Belongs to the class-II pyridoxal-phosphate-dependent aminotransferase family. MalY/PatB cystathionine beta-lyase subfamily.</text>
</comment>